<dbReference type="EMBL" id="JBEPMC010000005">
    <property type="protein sequence ID" value="MET3580337.1"/>
    <property type="molecule type" value="Genomic_DNA"/>
</dbReference>
<reference evidence="9 10" key="1">
    <citation type="submission" date="2024-06" db="EMBL/GenBank/DDBJ databases">
        <title>Genomic Encyclopedia of Type Strains, Phase IV (KMG-IV): sequencing the most valuable type-strain genomes for metagenomic binning, comparative biology and taxonomic classification.</title>
        <authorList>
            <person name="Goeker M."/>
        </authorList>
    </citation>
    <scope>NUCLEOTIDE SEQUENCE [LARGE SCALE GENOMIC DNA]</scope>
    <source>
        <strain evidence="9 10">DSM 100022</strain>
    </source>
</reference>
<dbReference type="PANTHER" id="PTHR46383:SF1">
    <property type="entry name" value="ASPARTATE AMINOTRANSFERASE"/>
    <property type="match status" value="1"/>
</dbReference>
<name>A0ABV2GQA5_9HYPH</name>
<dbReference type="InterPro" id="IPR004838">
    <property type="entry name" value="NHTrfase_class1_PyrdxlP-BS"/>
</dbReference>
<evidence type="ECO:0000256" key="6">
    <source>
        <dbReference type="ARBA" id="ARBA00049185"/>
    </source>
</evidence>
<evidence type="ECO:0000256" key="7">
    <source>
        <dbReference type="RuleBase" id="RU000481"/>
    </source>
</evidence>
<protein>
    <recommendedName>
        <fullName evidence="7">Aminotransferase</fullName>
        <ecNumber evidence="7">2.6.1.-</ecNumber>
    </recommendedName>
</protein>
<dbReference type="InterPro" id="IPR015421">
    <property type="entry name" value="PyrdxlP-dep_Trfase_major"/>
</dbReference>
<evidence type="ECO:0000256" key="1">
    <source>
        <dbReference type="ARBA" id="ARBA00001933"/>
    </source>
</evidence>
<dbReference type="PROSITE" id="PS00105">
    <property type="entry name" value="AA_TRANSFER_CLASS_1"/>
    <property type="match status" value="1"/>
</dbReference>
<keyword evidence="3 7" id="KW-0032">Aminotransferase</keyword>
<evidence type="ECO:0000313" key="9">
    <source>
        <dbReference type="EMBL" id="MET3580337.1"/>
    </source>
</evidence>
<evidence type="ECO:0000256" key="4">
    <source>
        <dbReference type="ARBA" id="ARBA00022679"/>
    </source>
</evidence>
<dbReference type="InterPro" id="IPR015424">
    <property type="entry name" value="PyrdxlP-dep_Trfase"/>
</dbReference>
<dbReference type="PANTHER" id="PTHR46383">
    <property type="entry name" value="ASPARTATE AMINOTRANSFERASE"/>
    <property type="match status" value="1"/>
</dbReference>
<gene>
    <name evidence="9" type="ORF">ABID19_003375</name>
</gene>
<dbReference type="EC" id="2.6.1.-" evidence="7"/>
<sequence>MGLIAPRLDVIKPSPSMAVTARAIEMRSAGIDVVSLSAGEPDFPTPPHIVEAAYAAMRRGETRYTAVDGTAALKQAVADKFRRENSLDYKPSQISVAGGAKQIIYNALLATLAPGDEVVVPAPYWVSYTDIVLLGEGKPVVVACAEADGFKLRPQALRQAITGRTKWLLLNTPSNPTGAVYSCDELAGLAEVLLDHPHVHVLTDDIYEHILFDGRTFHTIAGVEPRLKDRTLTVNGVSKAYAMTGWRIGYAGGPEPLIRAMATVQSQSTSNPSSISQAATIAALEGPQDFLRPRALEFQVRRDRALELLRAIPGLTCRTPEGAFYLYPNCSALIGRRRPDGTPIGSDDDFSLFLLDQARVAVVQGSAYGLSPHFRISIATSMDLIEKAIGRIAEAVEALRQ</sequence>
<comment type="catalytic activity">
    <reaction evidence="6">
        <text>L-aspartate + 2-oxoglutarate = oxaloacetate + L-glutamate</text>
        <dbReference type="Rhea" id="RHEA:21824"/>
        <dbReference type="ChEBI" id="CHEBI:16452"/>
        <dbReference type="ChEBI" id="CHEBI:16810"/>
        <dbReference type="ChEBI" id="CHEBI:29985"/>
        <dbReference type="ChEBI" id="CHEBI:29991"/>
        <dbReference type="EC" id="2.6.1.1"/>
    </reaction>
</comment>
<dbReference type="InterPro" id="IPR050596">
    <property type="entry name" value="AspAT/PAT-like"/>
</dbReference>
<accession>A0ABV2GQA5</accession>
<dbReference type="Proteomes" id="UP001549204">
    <property type="component" value="Unassembled WGS sequence"/>
</dbReference>
<organism evidence="9 10">
    <name type="scientific">Mesorhizobium robiniae</name>
    <dbReference type="NCBI Taxonomy" id="559315"/>
    <lineage>
        <taxon>Bacteria</taxon>
        <taxon>Pseudomonadati</taxon>
        <taxon>Pseudomonadota</taxon>
        <taxon>Alphaproteobacteria</taxon>
        <taxon>Hyphomicrobiales</taxon>
        <taxon>Phyllobacteriaceae</taxon>
        <taxon>Mesorhizobium</taxon>
    </lineage>
</organism>
<dbReference type="InterPro" id="IPR004839">
    <property type="entry name" value="Aminotransferase_I/II_large"/>
</dbReference>
<evidence type="ECO:0000256" key="2">
    <source>
        <dbReference type="ARBA" id="ARBA00007441"/>
    </source>
</evidence>
<dbReference type="RefSeq" id="WP_354492078.1">
    <property type="nucleotide sequence ID" value="NZ_JBEPMC010000005.1"/>
</dbReference>
<keyword evidence="4 7" id="KW-0808">Transferase</keyword>
<dbReference type="InterPro" id="IPR015422">
    <property type="entry name" value="PyrdxlP-dep_Trfase_small"/>
</dbReference>
<dbReference type="CDD" id="cd00609">
    <property type="entry name" value="AAT_like"/>
    <property type="match status" value="1"/>
</dbReference>
<keyword evidence="10" id="KW-1185">Reference proteome</keyword>
<dbReference type="Pfam" id="PF00155">
    <property type="entry name" value="Aminotran_1_2"/>
    <property type="match status" value="1"/>
</dbReference>
<comment type="cofactor">
    <cofactor evidence="1 7">
        <name>pyridoxal 5'-phosphate</name>
        <dbReference type="ChEBI" id="CHEBI:597326"/>
    </cofactor>
</comment>
<keyword evidence="5" id="KW-0663">Pyridoxal phosphate</keyword>
<evidence type="ECO:0000259" key="8">
    <source>
        <dbReference type="Pfam" id="PF00155"/>
    </source>
</evidence>
<dbReference type="Gene3D" id="3.40.640.10">
    <property type="entry name" value="Type I PLP-dependent aspartate aminotransferase-like (Major domain)"/>
    <property type="match status" value="1"/>
</dbReference>
<evidence type="ECO:0000313" key="10">
    <source>
        <dbReference type="Proteomes" id="UP001549204"/>
    </source>
</evidence>
<evidence type="ECO:0000256" key="5">
    <source>
        <dbReference type="ARBA" id="ARBA00022898"/>
    </source>
</evidence>
<dbReference type="Gene3D" id="3.90.1150.10">
    <property type="entry name" value="Aspartate Aminotransferase, domain 1"/>
    <property type="match status" value="1"/>
</dbReference>
<comment type="caution">
    <text evidence="9">The sequence shown here is derived from an EMBL/GenBank/DDBJ whole genome shotgun (WGS) entry which is preliminary data.</text>
</comment>
<dbReference type="GO" id="GO:0004069">
    <property type="term" value="F:L-aspartate:2-oxoglutarate aminotransferase activity"/>
    <property type="evidence" value="ECO:0007669"/>
    <property type="project" value="UniProtKB-EC"/>
</dbReference>
<feature type="domain" description="Aminotransferase class I/classII large" evidence="8">
    <location>
        <begin position="32"/>
        <end position="392"/>
    </location>
</feature>
<evidence type="ECO:0000256" key="3">
    <source>
        <dbReference type="ARBA" id="ARBA00022576"/>
    </source>
</evidence>
<dbReference type="SUPFAM" id="SSF53383">
    <property type="entry name" value="PLP-dependent transferases"/>
    <property type="match status" value="1"/>
</dbReference>
<proteinExistence type="inferred from homology"/>
<comment type="similarity">
    <text evidence="2 7">Belongs to the class-I pyridoxal-phosphate-dependent aminotransferase family.</text>
</comment>